<evidence type="ECO:0000256" key="6">
    <source>
        <dbReference type="ARBA" id="ARBA00048267"/>
    </source>
</evidence>
<organism evidence="9">
    <name type="scientific">hydrothermal vent metagenome</name>
    <dbReference type="NCBI Taxonomy" id="652676"/>
    <lineage>
        <taxon>unclassified sequences</taxon>
        <taxon>metagenomes</taxon>
        <taxon>ecological metagenomes</taxon>
    </lineage>
</organism>
<dbReference type="Pfam" id="PF00072">
    <property type="entry name" value="Response_reg"/>
    <property type="match status" value="1"/>
</dbReference>
<dbReference type="InterPro" id="IPR035909">
    <property type="entry name" value="CheB_C"/>
</dbReference>
<name>A0A3B1BHG3_9ZZZZ</name>
<dbReference type="GO" id="GO:0008984">
    <property type="term" value="F:protein-glutamate methylesterase activity"/>
    <property type="evidence" value="ECO:0007669"/>
    <property type="project" value="UniProtKB-EC"/>
</dbReference>
<keyword evidence="2" id="KW-0145">Chemotaxis</keyword>
<dbReference type="InterPro" id="IPR001789">
    <property type="entry name" value="Sig_transdc_resp-reg_receiver"/>
</dbReference>
<dbReference type="Gene3D" id="3.40.50.2300">
    <property type="match status" value="1"/>
</dbReference>
<comment type="catalytic activity">
    <reaction evidence="6">
        <text>[protein]-L-glutamate 5-O-methyl ester + H2O = L-glutamyl-[protein] + methanol + H(+)</text>
        <dbReference type="Rhea" id="RHEA:23236"/>
        <dbReference type="Rhea" id="RHEA-COMP:10208"/>
        <dbReference type="Rhea" id="RHEA-COMP:10311"/>
        <dbReference type="ChEBI" id="CHEBI:15377"/>
        <dbReference type="ChEBI" id="CHEBI:15378"/>
        <dbReference type="ChEBI" id="CHEBI:17790"/>
        <dbReference type="ChEBI" id="CHEBI:29973"/>
        <dbReference type="ChEBI" id="CHEBI:82795"/>
        <dbReference type="EC" id="3.1.1.61"/>
    </reaction>
</comment>
<keyword evidence="1" id="KW-0963">Cytoplasm</keyword>
<dbReference type="InterPro" id="IPR008248">
    <property type="entry name" value="CheB-like"/>
</dbReference>
<feature type="domain" description="CheB-type methylesterase" evidence="8">
    <location>
        <begin position="173"/>
        <end position="364"/>
    </location>
</feature>
<dbReference type="PANTHER" id="PTHR42872">
    <property type="entry name" value="PROTEIN-GLUTAMATE METHYLESTERASE/PROTEIN-GLUTAMINE GLUTAMINASE"/>
    <property type="match status" value="1"/>
</dbReference>
<evidence type="ECO:0000256" key="5">
    <source>
        <dbReference type="ARBA" id="ARBA00039140"/>
    </source>
</evidence>
<evidence type="ECO:0000256" key="3">
    <source>
        <dbReference type="ARBA" id="ARBA00022553"/>
    </source>
</evidence>
<dbReference type="SMART" id="SM00448">
    <property type="entry name" value="REC"/>
    <property type="match status" value="1"/>
</dbReference>
<evidence type="ECO:0000256" key="2">
    <source>
        <dbReference type="ARBA" id="ARBA00022500"/>
    </source>
</evidence>
<dbReference type="PROSITE" id="PS50122">
    <property type="entry name" value="CHEB"/>
    <property type="match status" value="1"/>
</dbReference>
<gene>
    <name evidence="9" type="ORF">MNBD_GAMMA24-387</name>
</gene>
<dbReference type="FunFam" id="3.40.50.2300:FF:000060">
    <property type="entry name" value="Protein-glutamate methylesterase/protein-glutamine glutaminase"/>
    <property type="match status" value="1"/>
</dbReference>
<dbReference type="Gene3D" id="3.40.50.180">
    <property type="entry name" value="Methylesterase CheB, C-terminal domain"/>
    <property type="match status" value="1"/>
</dbReference>
<evidence type="ECO:0000256" key="1">
    <source>
        <dbReference type="ARBA" id="ARBA00022490"/>
    </source>
</evidence>
<dbReference type="NCBIfam" id="NF009206">
    <property type="entry name" value="PRK12555.1"/>
    <property type="match status" value="1"/>
</dbReference>
<evidence type="ECO:0000259" key="8">
    <source>
        <dbReference type="PROSITE" id="PS50122"/>
    </source>
</evidence>
<dbReference type="CDD" id="cd17541">
    <property type="entry name" value="REC_CheB-like"/>
    <property type="match status" value="1"/>
</dbReference>
<dbReference type="EMBL" id="UOFZ01000145">
    <property type="protein sequence ID" value="VAX13911.1"/>
    <property type="molecule type" value="Genomic_DNA"/>
</dbReference>
<dbReference type="SUPFAM" id="SSF52172">
    <property type="entry name" value="CheY-like"/>
    <property type="match status" value="1"/>
</dbReference>
<sequence length="364" mass="38976">MKKIKVLIVDDSALVRQVLTEIFNSDEGFDVVGTAQDPFIARDKIKQLKPDILTLDVEMPRMDGVTFLQNLMRLHPMPVVMISSLTEQGADITLQALESGAIDFVSKPKISVADGLEEYASEILNKVRMAASVNVSPISERIIKRNSSDTIKTVDPKLSADAVLSKATGARQFKTTDKIIAIGASTGGTEAIRDVLESMPADAPGIVISQHIPAAFSGPFSNRMNGISAMTVFEASDGQQILPGHVYIAPGSHHLIVERSGARYICRLNDGPPVNRHKPSVDVMFRSVAQNVGPNAIGVLLTGMGDDGARGLLELKENGAPTLIQDEKTSVVWGMPGEAAKLGAADDELPLQKIAQHLVSLAKN</sequence>
<dbReference type="InterPro" id="IPR011006">
    <property type="entry name" value="CheY-like_superfamily"/>
</dbReference>
<evidence type="ECO:0000259" key="7">
    <source>
        <dbReference type="PROSITE" id="PS50110"/>
    </source>
</evidence>
<dbReference type="PANTHER" id="PTHR42872:SF6">
    <property type="entry name" value="PROTEIN-GLUTAMATE METHYLESTERASE_PROTEIN-GLUTAMINE GLUTAMINASE"/>
    <property type="match status" value="1"/>
</dbReference>
<keyword evidence="4 9" id="KW-0378">Hydrolase</keyword>
<dbReference type="Pfam" id="PF01339">
    <property type="entry name" value="CheB_methylest"/>
    <property type="match status" value="1"/>
</dbReference>
<dbReference type="PROSITE" id="PS50110">
    <property type="entry name" value="RESPONSE_REGULATORY"/>
    <property type="match status" value="1"/>
</dbReference>
<dbReference type="GO" id="GO:0005737">
    <property type="term" value="C:cytoplasm"/>
    <property type="evidence" value="ECO:0007669"/>
    <property type="project" value="InterPro"/>
</dbReference>
<dbReference type="AlphaFoldDB" id="A0A3B1BHG3"/>
<dbReference type="PIRSF" id="PIRSF000876">
    <property type="entry name" value="RR_chemtxs_CheB"/>
    <property type="match status" value="1"/>
</dbReference>
<reference evidence="9" key="1">
    <citation type="submission" date="2018-06" db="EMBL/GenBank/DDBJ databases">
        <authorList>
            <person name="Zhirakovskaya E."/>
        </authorList>
    </citation>
    <scope>NUCLEOTIDE SEQUENCE</scope>
</reference>
<dbReference type="HAMAP" id="MF_00099">
    <property type="entry name" value="CheB_chemtxs"/>
    <property type="match status" value="1"/>
</dbReference>
<accession>A0A3B1BHG3</accession>
<dbReference type="SUPFAM" id="SSF52738">
    <property type="entry name" value="Methylesterase CheB, C-terminal domain"/>
    <property type="match status" value="1"/>
</dbReference>
<evidence type="ECO:0000313" key="9">
    <source>
        <dbReference type="EMBL" id="VAX13911.1"/>
    </source>
</evidence>
<keyword evidence="3" id="KW-0597">Phosphoprotein</keyword>
<dbReference type="GO" id="GO:0000156">
    <property type="term" value="F:phosphorelay response regulator activity"/>
    <property type="evidence" value="ECO:0007669"/>
    <property type="project" value="InterPro"/>
</dbReference>
<feature type="domain" description="Response regulatory" evidence="7">
    <location>
        <begin position="5"/>
        <end position="122"/>
    </location>
</feature>
<dbReference type="InterPro" id="IPR000673">
    <property type="entry name" value="Sig_transdc_resp-reg_Me-estase"/>
</dbReference>
<evidence type="ECO:0000256" key="4">
    <source>
        <dbReference type="ARBA" id="ARBA00022801"/>
    </source>
</evidence>
<dbReference type="CDD" id="cd16432">
    <property type="entry name" value="CheB_Rec"/>
    <property type="match status" value="1"/>
</dbReference>
<dbReference type="NCBIfam" id="NF001965">
    <property type="entry name" value="PRK00742.1"/>
    <property type="match status" value="1"/>
</dbReference>
<dbReference type="EC" id="3.1.1.61" evidence="5"/>
<dbReference type="GO" id="GO:0006935">
    <property type="term" value="P:chemotaxis"/>
    <property type="evidence" value="ECO:0007669"/>
    <property type="project" value="UniProtKB-KW"/>
</dbReference>
<proteinExistence type="inferred from homology"/>
<protein>
    <recommendedName>
        <fullName evidence="5">protein-glutamate methylesterase</fullName>
        <ecNumber evidence="5">3.1.1.61</ecNumber>
    </recommendedName>
</protein>